<feature type="domain" description="Acetyl xylan esterase" evidence="3">
    <location>
        <begin position="127"/>
        <end position="415"/>
    </location>
</feature>
<feature type="active site" description="Charge relay system" evidence="1">
    <location>
        <position position="382"/>
    </location>
</feature>
<evidence type="ECO:0000313" key="4">
    <source>
        <dbReference type="EMBL" id="TSJ78525.1"/>
    </source>
</evidence>
<organism evidence="4 5">
    <name type="scientific">Rariglobus hedericola</name>
    <dbReference type="NCBI Taxonomy" id="2597822"/>
    <lineage>
        <taxon>Bacteria</taxon>
        <taxon>Pseudomonadati</taxon>
        <taxon>Verrucomicrobiota</taxon>
        <taxon>Opitutia</taxon>
        <taxon>Opitutales</taxon>
        <taxon>Opitutaceae</taxon>
        <taxon>Rariglobus</taxon>
    </lineage>
</organism>
<dbReference type="InterPro" id="IPR008391">
    <property type="entry name" value="AXE1_dom"/>
</dbReference>
<dbReference type="Proteomes" id="UP000315648">
    <property type="component" value="Unassembled WGS sequence"/>
</dbReference>
<dbReference type="OrthoDB" id="9770528at2"/>
<reference evidence="4 5" key="1">
    <citation type="submission" date="2019-07" db="EMBL/GenBank/DDBJ databases">
        <title>Description of 53C-WASEF.</title>
        <authorList>
            <person name="Pitt A."/>
            <person name="Hahn M.W."/>
        </authorList>
    </citation>
    <scope>NUCLEOTIDE SEQUENCE [LARGE SCALE GENOMIC DNA]</scope>
    <source>
        <strain evidence="4 5">53C-WASEF</strain>
    </source>
</reference>
<feature type="signal peptide" evidence="2">
    <location>
        <begin position="1"/>
        <end position="19"/>
    </location>
</feature>
<feature type="chain" id="PRO_5022084903" evidence="2">
    <location>
        <begin position="20"/>
        <end position="440"/>
    </location>
</feature>
<gene>
    <name evidence="4" type="ORF">FPL22_04290</name>
</gene>
<dbReference type="SUPFAM" id="SSF53474">
    <property type="entry name" value="alpha/beta-Hydrolases"/>
    <property type="match status" value="1"/>
</dbReference>
<dbReference type="PANTHER" id="PTHR40111:SF1">
    <property type="entry name" value="CEPHALOSPORIN-C DEACETYLASE"/>
    <property type="match status" value="1"/>
</dbReference>
<dbReference type="Gene3D" id="3.40.50.1820">
    <property type="entry name" value="alpha/beta hydrolase"/>
    <property type="match status" value="1"/>
</dbReference>
<evidence type="ECO:0000256" key="2">
    <source>
        <dbReference type="SAM" id="SignalP"/>
    </source>
</evidence>
<comment type="caution">
    <text evidence="4">The sequence shown here is derived from an EMBL/GenBank/DDBJ whole genome shotgun (WGS) entry which is preliminary data.</text>
</comment>
<accession>A0A556QPF8</accession>
<dbReference type="Pfam" id="PF05448">
    <property type="entry name" value="AXE1"/>
    <property type="match status" value="1"/>
</dbReference>
<protein>
    <submittedName>
        <fullName evidence="4">Acetylxylan esterase</fullName>
    </submittedName>
</protein>
<dbReference type="GO" id="GO:0005976">
    <property type="term" value="P:polysaccharide metabolic process"/>
    <property type="evidence" value="ECO:0007669"/>
    <property type="project" value="TreeGrafter"/>
</dbReference>
<dbReference type="GO" id="GO:0052689">
    <property type="term" value="F:carboxylic ester hydrolase activity"/>
    <property type="evidence" value="ECO:0007669"/>
    <property type="project" value="TreeGrafter"/>
</dbReference>
<evidence type="ECO:0000259" key="3">
    <source>
        <dbReference type="Pfam" id="PF05448"/>
    </source>
</evidence>
<evidence type="ECO:0000256" key="1">
    <source>
        <dbReference type="PIRSR" id="PIRSR639069-1"/>
    </source>
</evidence>
<name>A0A556QPF8_9BACT</name>
<feature type="active site" description="Nucleophile" evidence="1">
    <location>
        <position position="299"/>
    </location>
</feature>
<dbReference type="AlphaFoldDB" id="A0A556QPF8"/>
<dbReference type="InterPro" id="IPR039069">
    <property type="entry name" value="CE7"/>
</dbReference>
<keyword evidence="5" id="KW-1185">Reference proteome</keyword>
<dbReference type="InterPro" id="IPR029058">
    <property type="entry name" value="AB_hydrolase_fold"/>
</dbReference>
<feature type="active site" description="Charge relay system" evidence="1">
    <location>
        <position position="411"/>
    </location>
</feature>
<dbReference type="PANTHER" id="PTHR40111">
    <property type="entry name" value="CEPHALOSPORIN-C DEACETYLASE"/>
    <property type="match status" value="1"/>
</dbReference>
<dbReference type="EMBL" id="VMBG01000001">
    <property type="protein sequence ID" value="TSJ78525.1"/>
    <property type="molecule type" value="Genomic_DNA"/>
</dbReference>
<proteinExistence type="predicted"/>
<evidence type="ECO:0000313" key="5">
    <source>
        <dbReference type="Proteomes" id="UP000315648"/>
    </source>
</evidence>
<sequence length="440" mass="47916">MKTTVLLMSLLAFPLAAFGGPFSSKLSVTTDRPDALYRRGETVSFEIKWKNTTTEPAASFPREVHWRVSKDGVAPVREGTLSLKDGHATVTGSLDEPGFLQCKVTVVEGDVTHTAMAAAGIEPMQIKPSLPCPDDFDAFWTTQKKRLAAVPLKSRLTPVPLANEQDAHIEAFDVQVDCVGAPVSGYYARPASGRAGGYPARLYVDGAGVRSAHLFQAKDWARRDVISLAINAHGIPNAKPEAFYDELTKGALKLYRVEGRESRDTWYFLGMFLRVQRALDFLAAQPEWDGRTLIIEGGSQGGAQSMAGAALDPRVTFYTAIITAMCDHSGMVAGRIAGWPKIVPVKDGVPEAAVLEAARYFDMVNFAPRIKAKGYFWVGFVDVVCPPTSVYAAYNQVTAPKEMIHMITNGHNLDNTRLQAALVEVEQRHIAEQAVAVHAP</sequence>
<keyword evidence="2" id="KW-0732">Signal</keyword>